<dbReference type="STRING" id="1936003.STSP2_01277"/>
<feature type="signal peptide" evidence="1">
    <location>
        <begin position="1"/>
        <end position="22"/>
    </location>
</feature>
<keyword evidence="3" id="KW-1185">Reference proteome</keyword>
<dbReference type="AlphaFoldDB" id="A0A1U9NJM0"/>
<dbReference type="KEGG" id="alus:STSP2_01277"/>
<keyword evidence="1" id="KW-0732">Signal</keyword>
<accession>A0A1U9NJM0</accession>
<dbReference type="InterPro" id="IPR032774">
    <property type="entry name" value="WG_beta_rep"/>
</dbReference>
<gene>
    <name evidence="2" type="ORF">STSP2_01277</name>
</gene>
<name>A0A1U9NJM0_9BACT</name>
<dbReference type="OrthoDB" id="210273at2"/>
<dbReference type="EMBL" id="CP019791">
    <property type="protein sequence ID" value="AQT68122.1"/>
    <property type="molecule type" value="Genomic_DNA"/>
</dbReference>
<protein>
    <submittedName>
        <fullName evidence="2">KWG Leptospira</fullName>
    </submittedName>
</protein>
<proteinExistence type="predicted"/>
<dbReference type="RefSeq" id="WP_146660855.1">
    <property type="nucleotide sequence ID" value="NZ_CP019791.1"/>
</dbReference>
<dbReference type="Proteomes" id="UP000189674">
    <property type="component" value="Chromosome"/>
</dbReference>
<dbReference type="PANTHER" id="PTHR37841:SF1">
    <property type="entry name" value="DUF3298 DOMAIN-CONTAINING PROTEIN"/>
    <property type="match status" value="1"/>
</dbReference>
<evidence type="ECO:0000256" key="1">
    <source>
        <dbReference type="SAM" id="SignalP"/>
    </source>
</evidence>
<dbReference type="Pfam" id="PF14903">
    <property type="entry name" value="WG_beta_rep"/>
    <property type="match status" value="2"/>
</dbReference>
<organism evidence="2 3">
    <name type="scientific">Anaerohalosphaera lusitana</name>
    <dbReference type="NCBI Taxonomy" id="1936003"/>
    <lineage>
        <taxon>Bacteria</taxon>
        <taxon>Pseudomonadati</taxon>
        <taxon>Planctomycetota</taxon>
        <taxon>Phycisphaerae</taxon>
        <taxon>Sedimentisphaerales</taxon>
        <taxon>Anaerohalosphaeraceae</taxon>
        <taxon>Anaerohalosphaera</taxon>
    </lineage>
</organism>
<sequence length="424" mass="48441">MRKFSLTQLMLMLLGIGQTLFGATSNCDYKFVLETYEGKFGVLDSAEGVIIPAKYDLIYFGVPFVGNTVAWTPESMIAFDAEGEGIATLAGSWEKWSSHYIDERFLFAFDGQNGQLFDYTRQEKVFECSDALRRDYNSADMLELIAVRVDDKWGFIKPGGSIAIEPKYDAVENFSNGYAPAKLSGKWGIIDLQAETVLDFDFDRIERIYWPESRFAVVQKNGKYGLYEKSEKLFRDKWFEFIRVFDNYIFVSTESEGGQVLDLSGKEIMSGFDFFWPDPDVGFIVSKVEEESMYHVDFTGTELYKERFKLVAPFTNGLAPAKPLGEKLRGYIDKNGKFVIEQRFLSSGDFNGSLAFVRELRDDKVYHGYINNQGDMVIQIAVTDLDYGLRPQMRSFIGGLAYVQLEDRKGYIDTKGNWVWSDSK</sequence>
<evidence type="ECO:0000313" key="3">
    <source>
        <dbReference type="Proteomes" id="UP000189674"/>
    </source>
</evidence>
<feature type="chain" id="PRO_5010699081" evidence="1">
    <location>
        <begin position="23"/>
        <end position="424"/>
    </location>
</feature>
<evidence type="ECO:0000313" key="2">
    <source>
        <dbReference type="EMBL" id="AQT68122.1"/>
    </source>
</evidence>
<dbReference type="PANTHER" id="PTHR37841">
    <property type="entry name" value="GLR2918 PROTEIN"/>
    <property type="match status" value="1"/>
</dbReference>
<reference evidence="3" key="1">
    <citation type="submission" date="2017-02" db="EMBL/GenBank/DDBJ databases">
        <title>Comparative genomics and description of representatives of a novel lineage of planctomycetes thriving in anoxic sediments.</title>
        <authorList>
            <person name="Spring S."/>
            <person name="Bunk B."/>
            <person name="Sproer C."/>
        </authorList>
    </citation>
    <scope>NUCLEOTIDE SEQUENCE [LARGE SCALE GENOMIC DNA]</scope>
    <source>
        <strain evidence="3">ST-NAGAB-D1</strain>
    </source>
</reference>